<evidence type="ECO:0000313" key="7">
    <source>
        <dbReference type="Proteomes" id="UP000239663"/>
    </source>
</evidence>
<keyword evidence="5" id="KW-0479">Metal-binding</keyword>
<dbReference type="Proteomes" id="UP000239663">
    <property type="component" value="Unassembled WGS sequence"/>
</dbReference>
<feature type="binding site" evidence="4">
    <location>
        <position position="70"/>
    </location>
    <ligand>
        <name>substrate</name>
    </ligand>
</feature>
<dbReference type="PANTHER" id="PTHR23407">
    <property type="entry name" value="ATPASE INHIBITOR/5-FORMYLTETRAHYDROFOLATE CYCLO-LIGASE"/>
    <property type="match status" value="1"/>
</dbReference>
<comment type="caution">
    <text evidence="6">The sequence shown here is derived from an EMBL/GenBank/DDBJ whole genome shotgun (WGS) entry which is preliminary data.</text>
</comment>
<proteinExistence type="inferred from homology"/>
<evidence type="ECO:0000256" key="1">
    <source>
        <dbReference type="ARBA" id="ARBA00010638"/>
    </source>
</evidence>
<dbReference type="PANTHER" id="PTHR23407:SF1">
    <property type="entry name" value="5-FORMYLTETRAHYDROFOLATE CYCLO-LIGASE"/>
    <property type="match status" value="1"/>
</dbReference>
<evidence type="ECO:0000256" key="2">
    <source>
        <dbReference type="ARBA" id="ARBA00022741"/>
    </source>
</evidence>
<dbReference type="InterPro" id="IPR002698">
    <property type="entry name" value="FTHF_cligase"/>
</dbReference>
<feature type="binding site" evidence="4">
    <location>
        <begin position="149"/>
        <end position="157"/>
    </location>
    <ligand>
        <name>ATP</name>
        <dbReference type="ChEBI" id="CHEBI:30616"/>
    </ligand>
</feature>
<dbReference type="SUPFAM" id="SSF100950">
    <property type="entry name" value="NagB/RpiA/CoA transferase-like"/>
    <property type="match status" value="1"/>
</dbReference>
<organism evidence="6 7">
    <name type="scientific">Pradoshia eiseniae</name>
    <dbReference type="NCBI Taxonomy" id="2064768"/>
    <lineage>
        <taxon>Bacteria</taxon>
        <taxon>Bacillati</taxon>
        <taxon>Bacillota</taxon>
        <taxon>Bacilli</taxon>
        <taxon>Bacillales</taxon>
        <taxon>Bacillaceae</taxon>
        <taxon>Pradoshia</taxon>
    </lineage>
</organism>
<dbReference type="PIRSF" id="PIRSF006806">
    <property type="entry name" value="FTHF_cligase"/>
    <property type="match status" value="1"/>
</dbReference>
<reference evidence="6 7" key="1">
    <citation type="submission" date="2017-12" db="EMBL/GenBank/DDBJ databases">
        <title>Taxonomic description and draft genome of Pradoshia cofamensis Gen. nov., sp. nov., a thermotolerant bacillale isolated from anterior gut of earthworm Eisenia fetida.</title>
        <authorList>
            <person name="Saha T."/>
            <person name="Chakraborty R."/>
        </authorList>
    </citation>
    <scope>NUCLEOTIDE SEQUENCE [LARGE SCALE GENOMIC DNA]</scope>
    <source>
        <strain evidence="6 7">EAG3</strain>
    </source>
</reference>
<dbReference type="GO" id="GO:0009396">
    <property type="term" value="P:folic acid-containing compound biosynthetic process"/>
    <property type="evidence" value="ECO:0007669"/>
    <property type="project" value="TreeGrafter"/>
</dbReference>
<dbReference type="GO" id="GO:0005524">
    <property type="term" value="F:ATP binding"/>
    <property type="evidence" value="ECO:0007669"/>
    <property type="project" value="UniProtKB-KW"/>
</dbReference>
<dbReference type="Pfam" id="PF01812">
    <property type="entry name" value="5-FTHF_cyc-lig"/>
    <property type="match status" value="1"/>
</dbReference>
<keyword evidence="7" id="KW-1185">Reference proteome</keyword>
<sequence length="203" mass="23325">MLFLYGRLWKDSEEMGMSKGRLRSEYLRLLDDYPKEKRSKNTYQITNSLVNHPVWKEKYIIAVTLARYPEIDTSAIIERAWADGKQIVIPKCKPKTREMDFYLYEEGTELESVYHGLLEPNPVKAKKKSAESIDLVIVPGLAFTSRGYRLGFGGGYYDRFLSSYSGETLSIAFSEQVTNHLPVEPFDVPVNYLLTERGIMACD</sequence>
<keyword evidence="2 4" id="KW-0547">Nucleotide-binding</keyword>
<feature type="binding site" evidence="4">
    <location>
        <position position="65"/>
    </location>
    <ligand>
        <name>substrate</name>
    </ligand>
</feature>
<gene>
    <name evidence="6" type="ORF">CYL18_01000</name>
</gene>
<keyword evidence="5" id="KW-0460">Magnesium</keyword>
<protein>
    <recommendedName>
        <fullName evidence="5">5-formyltetrahydrofolate cyclo-ligase</fullName>
        <ecNumber evidence="5">6.3.3.2</ecNumber>
    </recommendedName>
</protein>
<dbReference type="GO" id="GO:0035999">
    <property type="term" value="P:tetrahydrofolate interconversion"/>
    <property type="evidence" value="ECO:0007669"/>
    <property type="project" value="TreeGrafter"/>
</dbReference>
<evidence type="ECO:0000256" key="4">
    <source>
        <dbReference type="PIRSR" id="PIRSR006806-1"/>
    </source>
</evidence>
<comment type="catalytic activity">
    <reaction evidence="5">
        <text>(6S)-5-formyl-5,6,7,8-tetrahydrofolate + ATP = (6R)-5,10-methenyltetrahydrofolate + ADP + phosphate</text>
        <dbReference type="Rhea" id="RHEA:10488"/>
        <dbReference type="ChEBI" id="CHEBI:30616"/>
        <dbReference type="ChEBI" id="CHEBI:43474"/>
        <dbReference type="ChEBI" id="CHEBI:57455"/>
        <dbReference type="ChEBI" id="CHEBI:57457"/>
        <dbReference type="ChEBI" id="CHEBI:456216"/>
        <dbReference type="EC" id="6.3.3.2"/>
    </reaction>
</comment>
<name>A0A2S7N3C2_9BACI</name>
<dbReference type="AlphaFoldDB" id="A0A2S7N3C2"/>
<evidence type="ECO:0000256" key="5">
    <source>
        <dbReference type="RuleBase" id="RU361279"/>
    </source>
</evidence>
<dbReference type="EMBL" id="PKOZ01000001">
    <property type="protein sequence ID" value="PQD96508.1"/>
    <property type="molecule type" value="Genomic_DNA"/>
</dbReference>
<dbReference type="GO" id="GO:0046872">
    <property type="term" value="F:metal ion binding"/>
    <property type="evidence" value="ECO:0007669"/>
    <property type="project" value="UniProtKB-KW"/>
</dbReference>
<comment type="cofactor">
    <cofactor evidence="5">
        <name>Mg(2+)</name>
        <dbReference type="ChEBI" id="CHEBI:18420"/>
    </cofactor>
</comment>
<keyword evidence="3 4" id="KW-0067">ATP-binding</keyword>
<dbReference type="NCBIfam" id="TIGR02727">
    <property type="entry name" value="MTHFS_bact"/>
    <property type="match status" value="1"/>
</dbReference>
<evidence type="ECO:0000313" key="6">
    <source>
        <dbReference type="EMBL" id="PQD96508.1"/>
    </source>
</evidence>
<dbReference type="InterPro" id="IPR024185">
    <property type="entry name" value="FTHF_cligase-like_sf"/>
</dbReference>
<dbReference type="Gene3D" id="3.40.50.10420">
    <property type="entry name" value="NagB/RpiA/CoA transferase-like"/>
    <property type="match status" value="1"/>
</dbReference>
<evidence type="ECO:0000256" key="3">
    <source>
        <dbReference type="ARBA" id="ARBA00022840"/>
    </source>
</evidence>
<dbReference type="InterPro" id="IPR037171">
    <property type="entry name" value="NagB/RpiA_transferase-like"/>
</dbReference>
<dbReference type="GO" id="GO:0030272">
    <property type="term" value="F:5-formyltetrahydrofolate cyclo-ligase activity"/>
    <property type="evidence" value="ECO:0007669"/>
    <property type="project" value="UniProtKB-EC"/>
</dbReference>
<feature type="binding site" evidence="4">
    <location>
        <begin position="19"/>
        <end position="23"/>
    </location>
    <ligand>
        <name>ATP</name>
        <dbReference type="ChEBI" id="CHEBI:30616"/>
    </ligand>
</feature>
<comment type="similarity">
    <text evidence="1 5">Belongs to the 5-formyltetrahydrofolate cyclo-ligase family.</text>
</comment>
<dbReference type="EC" id="6.3.3.2" evidence="5"/>
<keyword evidence="6" id="KW-0436">Ligase</keyword>
<accession>A0A2S7N3C2</accession>